<feature type="non-terminal residue" evidence="1">
    <location>
        <position position="158"/>
    </location>
</feature>
<evidence type="ECO:0000313" key="1">
    <source>
        <dbReference type="EMBL" id="CAG8660044.1"/>
    </source>
</evidence>
<dbReference type="EMBL" id="CAJVPM010025932">
    <property type="protein sequence ID" value="CAG8660044.1"/>
    <property type="molecule type" value="Genomic_DNA"/>
</dbReference>
<organism evidence="1 2">
    <name type="scientific">Scutellospora calospora</name>
    <dbReference type="NCBI Taxonomy" id="85575"/>
    <lineage>
        <taxon>Eukaryota</taxon>
        <taxon>Fungi</taxon>
        <taxon>Fungi incertae sedis</taxon>
        <taxon>Mucoromycota</taxon>
        <taxon>Glomeromycotina</taxon>
        <taxon>Glomeromycetes</taxon>
        <taxon>Diversisporales</taxon>
        <taxon>Gigasporaceae</taxon>
        <taxon>Scutellospora</taxon>
    </lineage>
</organism>
<accession>A0ACA9NIS8</accession>
<evidence type="ECO:0000313" key="2">
    <source>
        <dbReference type="Proteomes" id="UP000789860"/>
    </source>
</evidence>
<comment type="caution">
    <text evidence="1">The sequence shown here is derived from an EMBL/GenBank/DDBJ whole genome shotgun (WGS) entry which is preliminary data.</text>
</comment>
<gene>
    <name evidence="1" type="ORF">SCALOS_LOCUS8996</name>
</gene>
<feature type="non-terminal residue" evidence="1">
    <location>
        <position position="1"/>
    </location>
</feature>
<dbReference type="Proteomes" id="UP000789860">
    <property type="component" value="Unassembled WGS sequence"/>
</dbReference>
<sequence length="158" mass="18359">SMNSSEEIVHEYIKKKKESLESMYEVETISENKKLLEGHILRINALVTSLFNISELTELISNEANIDTLNTTAIYKQEFKEFLESTLRSLQILQENSILFQNLIESEQLSIQELYNMSNNHTLITHLHDLITSSSFKEVQNLVDIMYKDTNPHRHVTS</sequence>
<reference evidence="1" key="1">
    <citation type="submission" date="2021-06" db="EMBL/GenBank/DDBJ databases">
        <authorList>
            <person name="Kallberg Y."/>
            <person name="Tangrot J."/>
            <person name="Rosling A."/>
        </authorList>
    </citation>
    <scope>NUCLEOTIDE SEQUENCE</scope>
    <source>
        <strain evidence="1">AU212A</strain>
    </source>
</reference>
<protein>
    <submittedName>
        <fullName evidence="1">2715_t:CDS:1</fullName>
    </submittedName>
</protein>
<name>A0ACA9NIS8_9GLOM</name>
<proteinExistence type="predicted"/>
<keyword evidence="2" id="KW-1185">Reference proteome</keyword>